<reference evidence="2 3" key="1">
    <citation type="submission" date="2019-01" db="EMBL/GenBank/DDBJ databases">
        <title>A draft genome assembly of the solar-powered sea slug Elysia chlorotica.</title>
        <authorList>
            <person name="Cai H."/>
            <person name="Li Q."/>
            <person name="Fang X."/>
            <person name="Li J."/>
            <person name="Curtis N.E."/>
            <person name="Altenburger A."/>
            <person name="Shibata T."/>
            <person name="Feng M."/>
            <person name="Maeda T."/>
            <person name="Schwartz J.A."/>
            <person name="Shigenobu S."/>
            <person name="Lundholm N."/>
            <person name="Nishiyama T."/>
            <person name="Yang H."/>
            <person name="Hasebe M."/>
            <person name="Li S."/>
            <person name="Pierce S.K."/>
            <person name="Wang J."/>
        </authorList>
    </citation>
    <scope>NUCLEOTIDE SEQUENCE [LARGE SCALE GENOMIC DNA]</scope>
    <source>
        <strain evidence="2">EC2010</strain>
        <tissue evidence="2">Whole organism of an adult</tissue>
    </source>
</reference>
<protein>
    <submittedName>
        <fullName evidence="2">Uncharacterized protein</fullName>
    </submittedName>
</protein>
<feature type="transmembrane region" description="Helical" evidence="1">
    <location>
        <begin position="91"/>
        <end position="116"/>
    </location>
</feature>
<evidence type="ECO:0000313" key="3">
    <source>
        <dbReference type="Proteomes" id="UP000271974"/>
    </source>
</evidence>
<keyword evidence="3" id="KW-1185">Reference proteome</keyword>
<dbReference type="AlphaFoldDB" id="A0A3S0ZF21"/>
<dbReference type="EMBL" id="RQTK01000687">
    <property type="protein sequence ID" value="RUS76115.1"/>
    <property type="molecule type" value="Genomic_DNA"/>
</dbReference>
<name>A0A3S0ZF21_ELYCH</name>
<organism evidence="2 3">
    <name type="scientific">Elysia chlorotica</name>
    <name type="common">Eastern emerald elysia</name>
    <name type="synonym">Sea slug</name>
    <dbReference type="NCBI Taxonomy" id="188477"/>
    <lineage>
        <taxon>Eukaryota</taxon>
        <taxon>Metazoa</taxon>
        <taxon>Spiralia</taxon>
        <taxon>Lophotrochozoa</taxon>
        <taxon>Mollusca</taxon>
        <taxon>Gastropoda</taxon>
        <taxon>Heterobranchia</taxon>
        <taxon>Euthyneura</taxon>
        <taxon>Panpulmonata</taxon>
        <taxon>Sacoglossa</taxon>
        <taxon>Placobranchoidea</taxon>
        <taxon>Plakobranchidae</taxon>
        <taxon>Elysia</taxon>
    </lineage>
</organism>
<dbReference type="Proteomes" id="UP000271974">
    <property type="component" value="Unassembled WGS sequence"/>
</dbReference>
<evidence type="ECO:0000256" key="1">
    <source>
        <dbReference type="SAM" id="Phobius"/>
    </source>
</evidence>
<evidence type="ECO:0000313" key="2">
    <source>
        <dbReference type="EMBL" id="RUS76115.1"/>
    </source>
</evidence>
<gene>
    <name evidence="2" type="ORF">EGW08_016146</name>
</gene>
<accession>A0A3S0ZF21</accession>
<keyword evidence="1" id="KW-0472">Membrane</keyword>
<comment type="caution">
    <text evidence="2">The sequence shown here is derived from an EMBL/GenBank/DDBJ whole genome shotgun (WGS) entry which is preliminary data.</text>
</comment>
<keyword evidence="1" id="KW-0812">Transmembrane</keyword>
<keyword evidence="1" id="KW-1133">Transmembrane helix</keyword>
<sequence>MFSSICISCFYLRSVFFKIKISTPLVYADPSFSSLSISSYCSSPWSWFSSSSCCFFPSSSSTFWCFSCYTSPCSSSPCSSSSHPLGPALPFLLLFLHINIALLRFIPVLFIFYFFVRSIDRK</sequence>
<proteinExistence type="predicted"/>